<name>A0A9X9LPQ7_GULGU</name>
<proteinExistence type="predicted"/>
<keyword evidence="3" id="KW-1185">Reference proteome</keyword>
<organism evidence="2 3">
    <name type="scientific">Gulo gulo</name>
    <name type="common">Wolverine</name>
    <name type="synonym">Gluton</name>
    <dbReference type="NCBI Taxonomy" id="48420"/>
    <lineage>
        <taxon>Eukaryota</taxon>
        <taxon>Metazoa</taxon>
        <taxon>Chordata</taxon>
        <taxon>Craniata</taxon>
        <taxon>Vertebrata</taxon>
        <taxon>Euteleostomi</taxon>
        <taxon>Mammalia</taxon>
        <taxon>Eutheria</taxon>
        <taxon>Laurasiatheria</taxon>
        <taxon>Carnivora</taxon>
        <taxon>Caniformia</taxon>
        <taxon>Musteloidea</taxon>
        <taxon>Mustelidae</taxon>
        <taxon>Guloninae</taxon>
        <taxon>Gulo</taxon>
    </lineage>
</organism>
<feature type="region of interest" description="Disordered" evidence="1">
    <location>
        <begin position="1"/>
        <end position="21"/>
    </location>
</feature>
<evidence type="ECO:0000313" key="3">
    <source>
        <dbReference type="Proteomes" id="UP000269945"/>
    </source>
</evidence>
<reference evidence="2 3" key="1">
    <citation type="submission" date="2018-10" db="EMBL/GenBank/DDBJ databases">
        <authorList>
            <person name="Ekblom R."/>
            <person name="Jareborg N."/>
        </authorList>
    </citation>
    <scope>NUCLEOTIDE SEQUENCE [LARGE SCALE GENOMIC DNA]</scope>
    <source>
        <tissue evidence="2">Muscle</tissue>
    </source>
</reference>
<dbReference type="AlphaFoldDB" id="A0A9X9LPQ7"/>
<evidence type="ECO:0000313" key="2">
    <source>
        <dbReference type="EMBL" id="VCW78696.1"/>
    </source>
</evidence>
<gene>
    <name evidence="2" type="ORF">BN2614_LOCUS1</name>
</gene>
<protein>
    <submittedName>
        <fullName evidence="2">Uncharacterized protein</fullName>
    </submittedName>
</protein>
<feature type="compositionally biased region" description="Polar residues" evidence="1">
    <location>
        <begin position="1"/>
        <end position="10"/>
    </location>
</feature>
<sequence>MVWNEVTSHQSGHRKDVSDGSDCWHQPFLAASLQTSLRSQSVCSSPCRGQGTPKKAGTRLTS</sequence>
<dbReference type="Proteomes" id="UP000269945">
    <property type="component" value="Unassembled WGS sequence"/>
</dbReference>
<dbReference type="EMBL" id="CYRY02010513">
    <property type="protein sequence ID" value="VCW78696.1"/>
    <property type="molecule type" value="Genomic_DNA"/>
</dbReference>
<evidence type="ECO:0000256" key="1">
    <source>
        <dbReference type="SAM" id="MobiDB-lite"/>
    </source>
</evidence>
<comment type="caution">
    <text evidence="2">The sequence shown here is derived from an EMBL/GenBank/DDBJ whole genome shotgun (WGS) entry which is preliminary data.</text>
</comment>
<feature type="region of interest" description="Disordered" evidence="1">
    <location>
        <begin position="42"/>
        <end position="62"/>
    </location>
</feature>
<accession>A0A9X9LPQ7</accession>